<gene>
    <name evidence="2" type="ORF">BDV29DRAFT_184639</name>
</gene>
<evidence type="ECO:0000313" key="3">
    <source>
        <dbReference type="Proteomes" id="UP000326565"/>
    </source>
</evidence>
<name>A0A5N5WMZ7_9EURO</name>
<dbReference type="PANTHER" id="PTHR42047:SF1">
    <property type="entry name" value="PROTEIN, PUTATIVE (AFU_ORTHOLOGUE AFUA_6G03560)-RELATED"/>
    <property type="match status" value="1"/>
</dbReference>
<evidence type="ECO:0000313" key="2">
    <source>
        <dbReference type="EMBL" id="KAB8068392.1"/>
    </source>
</evidence>
<dbReference type="Proteomes" id="UP000326565">
    <property type="component" value="Unassembled WGS sequence"/>
</dbReference>
<feature type="chain" id="PRO_5025043129" description="IgE-binding protein" evidence="1">
    <location>
        <begin position="16"/>
        <end position="197"/>
    </location>
</feature>
<evidence type="ECO:0000256" key="1">
    <source>
        <dbReference type="SAM" id="SignalP"/>
    </source>
</evidence>
<keyword evidence="3" id="KW-1185">Reference proteome</keyword>
<feature type="signal peptide" evidence="1">
    <location>
        <begin position="1"/>
        <end position="15"/>
    </location>
</feature>
<dbReference type="OrthoDB" id="5430620at2759"/>
<keyword evidence="1" id="KW-0732">Signal</keyword>
<evidence type="ECO:0008006" key="4">
    <source>
        <dbReference type="Google" id="ProtNLM"/>
    </source>
</evidence>
<sequence>MKFLAISSLIAAASALPSVPFPKAHNDPNAFTVVAARSASPVHFLPLNAAGSHFYLGGKASTYCPENIPACPAGKETVLLGDKYLDVAVPGGQSIYVDPKGALSFTVPHSGYTPPGSSTEGFAYKPGQNGGLGSWTYGKGLMACPTTNATVVPGNPKWQVFAATQNATVPTGNVRDCLGFSAIAAPKNGSVAAWEYI</sequence>
<dbReference type="PANTHER" id="PTHR42047">
    <property type="entry name" value="PROTEIN, PUTATIVE (AFU_ORTHOLOGUE AFUA_6G03560)-RELATED"/>
    <property type="match status" value="1"/>
</dbReference>
<dbReference type="InterPro" id="IPR052820">
    <property type="entry name" value="PhiA_domain"/>
</dbReference>
<protein>
    <recommendedName>
        <fullName evidence="4">IgE-binding protein</fullName>
    </recommendedName>
</protein>
<proteinExistence type="predicted"/>
<dbReference type="AlphaFoldDB" id="A0A5N5WMZ7"/>
<dbReference type="EMBL" id="ML732396">
    <property type="protein sequence ID" value="KAB8068392.1"/>
    <property type="molecule type" value="Genomic_DNA"/>
</dbReference>
<accession>A0A5N5WMZ7</accession>
<organism evidence="2 3">
    <name type="scientific">Aspergillus leporis</name>
    <dbReference type="NCBI Taxonomy" id="41062"/>
    <lineage>
        <taxon>Eukaryota</taxon>
        <taxon>Fungi</taxon>
        <taxon>Dikarya</taxon>
        <taxon>Ascomycota</taxon>
        <taxon>Pezizomycotina</taxon>
        <taxon>Eurotiomycetes</taxon>
        <taxon>Eurotiomycetidae</taxon>
        <taxon>Eurotiales</taxon>
        <taxon>Aspergillaceae</taxon>
        <taxon>Aspergillus</taxon>
        <taxon>Aspergillus subgen. Circumdati</taxon>
    </lineage>
</organism>
<reference evidence="2 3" key="1">
    <citation type="submission" date="2019-04" db="EMBL/GenBank/DDBJ databases">
        <title>Friends and foes A comparative genomics study of 23 Aspergillus species from section Flavi.</title>
        <authorList>
            <consortium name="DOE Joint Genome Institute"/>
            <person name="Kjaerbolling I."/>
            <person name="Vesth T."/>
            <person name="Frisvad J.C."/>
            <person name="Nybo J.L."/>
            <person name="Theobald S."/>
            <person name="Kildgaard S."/>
            <person name="Isbrandt T."/>
            <person name="Kuo A."/>
            <person name="Sato A."/>
            <person name="Lyhne E.K."/>
            <person name="Kogle M.E."/>
            <person name="Wiebenga A."/>
            <person name="Kun R.S."/>
            <person name="Lubbers R.J."/>
            <person name="Makela M.R."/>
            <person name="Barry K."/>
            <person name="Chovatia M."/>
            <person name="Clum A."/>
            <person name="Daum C."/>
            <person name="Haridas S."/>
            <person name="He G."/>
            <person name="LaButti K."/>
            <person name="Lipzen A."/>
            <person name="Mondo S."/>
            <person name="Riley R."/>
            <person name="Salamov A."/>
            <person name="Simmons B.A."/>
            <person name="Magnuson J.K."/>
            <person name="Henrissat B."/>
            <person name="Mortensen U.H."/>
            <person name="Larsen T.O."/>
            <person name="Devries R.P."/>
            <person name="Grigoriev I.V."/>
            <person name="Machida M."/>
            <person name="Baker S.E."/>
            <person name="Andersen M.R."/>
        </authorList>
    </citation>
    <scope>NUCLEOTIDE SEQUENCE [LARGE SCALE GENOMIC DNA]</scope>
    <source>
        <strain evidence="2 3">CBS 151.66</strain>
    </source>
</reference>